<dbReference type="InParanoid" id="E4WR91"/>
<feature type="region of interest" description="Disordered" evidence="2">
    <location>
        <begin position="1"/>
        <end position="47"/>
    </location>
</feature>
<keyword evidence="1" id="KW-0175">Coiled coil</keyword>
<gene>
    <name evidence="3" type="ORF">GSOID_T00000259001</name>
</gene>
<dbReference type="Proteomes" id="UP000001307">
    <property type="component" value="Unassembled WGS sequence"/>
</dbReference>
<evidence type="ECO:0000256" key="2">
    <source>
        <dbReference type="SAM" id="MobiDB-lite"/>
    </source>
</evidence>
<protein>
    <submittedName>
        <fullName evidence="3">Uncharacterized protein</fullName>
    </submittedName>
</protein>
<feature type="compositionally biased region" description="Low complexity" evidence="2">
    <location>
        <begin position="10"/>
        <end position="22"/>
    </location>
</feature>
<organism evidence="3">
    <name type="scientific">Oikopleura dioica</name>
    <name type="common">Tunicate</name>
    <dbReference type="NCBI Taxonomy" id="34765"/>
    <lineage>
        <taxon>Eukaryota</taxon>
        <taxon>Metazoa</taxon>
        <taxon>Chordata</taxon>
        <taxon>Tunicata</taxon>
        <taxon>Appendicularia</taxon>
        <taxon>Copelata</taxon>
        <taxon>Oikopleuridae</taxon>
        <taxon>Oikopleura</taxon>
    </lineage>
</organism>
<feature type="coiled-coil region" evidence="1">
    <location>
        <begin position="59"/>
        <end position="86"/>
    </location>
</feature>
<feature type="compositionally biased region" description="Basic and acidic residues" evidence="2">
    <location>
        <begin position="37"/>
        <end position="47"/>
    </location>
</feature>
<accession>E4WR91</accession>
<dbReference type="EMBL" id="FN653015">
    <property type="protein sequence ID" value="CBY20272.1"/>
    <property type="molecule type" value="Genomic_DNA"/>
</dbReference>
<evidence type="ECO:0000313" key="4">
    <source>
        <dbReference type="Proteomes" id="UP000001307"/>
    </source>
</evidence>
<keyword evidence="4" id="KW-1185">Reference proteome</keyword>
<name>E4WR91_OIKDI</name>
<evidence type="ECO:0000256" key="1">
    <source>
        <dbReference type="SAM" id="Coils"/>
    </source>
</evidence>
<reference evidence="3" key="1">
    <citation type="journal article" date="2010" name="Science">
        <title>Plasticity of animal genome architecture unmasked by rapid evolution of a pelagic tunicate.</title>
        <authorList>
            <person name="Denoeud F."/>
            <person name="Henriet S."/>
            <person name="Mungpakdee S."/>
            <person name="Aury J.M."/>
            <person name="Da Silva C."/>
            <person name="Brinkmann H."/>
            <person name="Mikhaleva J."/>
            <person name="Olsen L.C."/>
            <person name="Jubin C."/>
            <person name="Canestro C."/>
            <person name="Bouquet J.M."/>
            <person name="Danks G."/>
            <person name="Poulain J."/>
            <person name="Campsteijn C."/>
            <person name="Adamski M."/>
            <person name="Cross I."/>
            <person name="Yadetie F."/>
            <person name="Muffato M."/>
            <person name="Louis A."/>
            <person name="Butcher S."/>
            <person name="Tsagkogeorga G."/>
            <person name="Konrad A."/>
            <person name="Singh S."/>
            <person name="Jensen M.F."/>
            <person name="Cong E.H."/>
            <person name="Eikeseth-Otteraa H."/>
            <person name="Noel B."/>
            <person name="Anthouard V."/>
            <person name="Porcel B.M."/>
            <person name="Kachouri-Lafond R."/>
            <person name="Nishino A."/>
            <person name="Ugolini M."/>
            <person name="Chourrout P."/>
            <person name="Nishida H."/>
            <person name="Aasland R."/>
            <person name="Huzurbazar S."/>
            <person name="Westhof E."/>
            <person name="Delsuc F."/>
            <person name="Lehrach H."/>
            <person name="Reinhardt R."/>
            <person name="Weissenbach J."/>
            <person name="Roy S.W."/>
            <person name="Artiguenave F."/>
            <person name="Postlethwait J.H."/>
            <person name="Manak J.R."/>
            <person name="Thompson E.M."/>
            <person name="Jaillon O."/>
            <person name="Du Pasquier L."/>
            <person name="Boudinot P."/>
            <person name="Liberles D.A."/>
            <person name="Volff J.N."/>
            <person name="Philippe H."/>
            <person name="Lenhard B."/>
            <person name="Roest Crollius H."/>
            <person name="Wincker P."/>
            <person name="Chourrout D."/>
        </authorList>
    </citation>
    <scope>NUCLEOTIDE SEQUENCE [LARGE SCALE GENOMIC DNA]</scope>
</reference>
<dbReference type="AlphaFoldDB" id="E4WR91"/>
<evidence type="ECO:0000313" key="3">
    <source>
        <dbReference type="EMBL" id="CBY20272.1"/>
    </source>
</evidence>
<sequence length="134" mass="15499">MNKEKHSLISNSSVKNSSNNNVAFVNHIPESPSPIKPLERSPSKRRKTELELKIWEERLLQREKSLDDREKRLDELQTELEKKSRVLQPVKATTNSPRFDAITKLQNRLVPLSIRHKASKLVRSPSDPSRISKI</sequence>
<proteinExistence type="predicted"/>